<reference evidence="1" key="1">
    <citation type="submission" date="2014-05" db="EMBL/GenBank/DDBJ databases">
        <authorList>
            <person name="Chronopoulou M."/>
        </authorList>
    </citation>
    <scope>NUCLEOTIDE SEQUENCE</scope>
    <source>
        <tissue evidence="1">Whole organism</tissue>
    </source>
</reference>
<evidence type="ECO:0000313" key="1">
    <source>
        <dbReference type="EMBL" id="CDW49513.1"/>
    </source>
</evidence>
<organism evidence="1">
    <name type="scientific">Lepeophtheirus salmonis</name>
    <name type="common">Salmon louse</name>
    <name type="synonym">Caligus salmonis</name>
    <dbReference type="NCBI Taxonomy" id="72036"/>
    <lineage>
        <taxon>Eukaryota</taxon>
        <taxon>Metazoa</taxon>
        <taxon>Ecdysozoa</taxon>
        <taxon>Arthropoda</taxon>
        <taxon>Crustacea</taxon>
        <taxon>Multicrustacea</taxon>
        <taxon>Hexanauplia</taxon>
        <taxon>Copepoda</taxon>
        <taxon>Siphonostomatoida</taxon>
        <taxon>Caligidae</taxon>
        <taxon>Lepeophtheirus</taxon>
    </lineage>
</organism>
<sequence length="60" mass="7298">MAETLPIAKRQFYCFKDPREVLKWIRFRIIVTLDGMIPYQNNELGLFKFKKLLLTRNELH</sequence>
<name>A0A0K2VGD4_LEPSM</name>
<accession>A0A0K2VGD4</accession>
<dbReference type="EMBL" id="HACA01032152">
    <property type="protein sequence ID" value="CDW49513.1"/>
    <property type="molecule type" value="Transcribed_RNA"/>
</dbReference>
<proteinExistence type="predicted"/>
<protein>
    <submittedName>
        <fullName evidence="1">Uncharacterized protein</fullName>
    </submittedName>
</protein>
<dbReference type="AlphaFoldDB" id="A0A0K2VGD4"/>